<accession>A0A6I9WR58</accession>
<evidence type="ECO:0000313" key="2">
    <source>
        <dbReference type="RefSeq" id="XP_011644673.1"/>
    </source>
</evidence>
<name>A0A6I9WR58_9HYME</name>
<dbReference type="GeneID" id="105431886"/>
<protein>
    <submittedName>
        <fullName evidence="2">Uncharacterized protein LOC105431886</fullName>
    </submittedName>
</protein>
<evidence type="ECO:0000313" key="1">
    <source>
        <dbReference type="Proteomes" id="UP000504615"/>
    </source>
</evidence>
<dbReference type="Proteomes" id="UP000504615">
    <property type="component" value="Unplaced"/>
</dbReference>
<dbReference type="KEGG" id="pbar:105431886"/>
<organism evidence="1 2">
    <name type="scientific">Pogonomyrmex barbatus</name>
    <name type="common">red harvester ant</name>
    <dbReference type="NCBI Taxonomy" id="144034"/>
    <lineage>
        <taxon>Eukaryota</taxon>
        <taxon>Metazoa</taxon>
        <taxon>Ecdysozoa</taxon>
        <taxon>Arthropoda</taxon>
        <taxon>Hexapoda</taxon>
        <taxon>Insecta</taxon>
        <taxon>Pterygota</taxon>
        <taxon>Neoptera</taxon>
        <taxon>Endopterygota</taxon>
        <taxon>Hymenoptera</taxon>
        <taxon>Apocrita</taxon>
        <taxon>Aculeata</taxon>
        <taxon>Formicoidea</taxon>
        <taxon>Formicidae</taxon>
        <taxon>Myrmicinae</taxon>
        <taxon>Pogonomyrmex</taxon>
    </lineage>
</organism>
<dbReference type="AlphaFoldDB" id="A0A6I9WR58"/>
<proteinExistence type="predicted"/>
<reference evidence="2" key="1">
    <citation type="submission" date="2025-08" db="UniProtKB">
        <authorList>
            <consortium name="RefSeq"/>
        </authorList>
    </citation>
    <scope>IDENTIFICATION</scope>
</reference>
<keyword evidence="1" id="KW-1185">Reference proteome</keyword>
<sequence>MKYKFSIQEAFHVKKNKKIVIYISFRTIRRIFNSITAATAGAPVNRRGCRGRRQRHGGSCGGYCETCNESPNNKGGNLPKESPERMETYFLLLEGIMEVAERYVFKVEYDLEFEKQDDKTLAQMR</sequence>
<gene>
    <name evidence="2" type="primary">LOC105431886</name>
</gene>
<dbReference type="RefSeq" id="XP_011644673.1">
    <property type="nucleotide sequence ID" value="XM_011646371.2"/>
</dbReference>